<dbReference type="OrthoDB" id="7466345at2759"/>
<evidence type="ECO:0000313" key="2">
    <source>
        <dbReference type="Proteomes" id="UP000838756"/>
    </source>
</evidence>
<accession>A0A8S4R4N6</accession>
<dbReference type="Proteomes" id="UP000838756">
    <property type="component" value="Unassembled WGS sequence"/>
</dbReference>
<keyword evidence="2" id="KW-1185">Reference proteome</keyword>
<dbReference type="EMBL" id="CAKXAJ010024704">
    <property type="protein sequence ID" value="CAH2229218.1"/>
    <property type="molecule type" value="Genomic_DNA"/>
</dbReference>
<comment type="caution">
    <text evidence="1">The sequence shown here is derived from an EMBL/GenBank/DDBJ whole genome shotgun (WGS) entry which is preliminary data.</text>
</comment>
<reference evidence="1" key="1">
    <citation type="submission" date="2022-03" db="EMBL/GenBank/DDBJ databases">
        <authorList>
            <person name="Lindestad O."/>
        </authorList>
    </citation>
    <scope>NUCLEOTIDE SEQUENCE</scope>
</reference>
<name>A0A8S4R4N6_9NEOP</name>
<proteinExistence type="predicted"/>
<gene>
    <name evidence="1" type="primary">jg2622</name>
    <name evidence="1" type="ORF">PAEG_LOCUS8702</name>
</gene>
<protein>
    <submittedName>
        <fullName evidence="1">Jg2622 protein</fullName>
    </submittedName>
</protein>
<sequence>MGLAHSSKKGWGRKVLEWQPRTQQLRSVGRPQRGGHTTLSALQVAAGSKRHRTVEFGTPYKRPIQQWTSIG</sequence>
<evidence type="ECO:0000313" key="1">
    <source>
        <dbReference type="EMBL" id="CAH2229218.1"/>
    </source>
</evidence>
<organism evidence="1 2">
    <name type="scientific">Pararge aegeria aegeria</name>
    <dbReference type="NCBI Taxonomy" id="348720"/>
    <lineage>
        <taxon>Eukaryota</taxon>
        <taxon>Metazoa</taxon>
        <taxon>Ecdysozoa</taxon>
        <taxon>Arthropoda</taxon>
        <taxon>Hexapoda</taxon>
        <taxon>Insecta</taxon>
        <taxon>Pterygota</taxon>
        <taxon>Neoptera</taxon>
        <taxon>Endopterygota</taxon>
        <taxon>Lepidoptera</taxon>
        <taxon>Glossata</taxon>
        <taxon>Ditrysia</taxon>
        <taxon>Papilionoidea</taxon>
        <taxon>Nymphalidae</taxon>
        <taxon>Satyrinae</taxon>
        <taxon>Satyrini</taxon>
        <taxon>Parargina</taxon>
        <taxon>Pararge</taxon>
    </lineage>
</organism>
<dbReference type="AlphaFoldDB" id="A0A8S4R4N6"/>